<sequence>MSSTGKTPTPDAYMKGGNGLRGTDRQRSMLSNPHDEDSASRIPLVYQRIVVALFVVGMSVAVLFVAFQHWRRGSFVMGTSMVWLAIARATCDSETLGVLSVRSRRFDVVFCFTVGLVVLYLAVSMDAMAG</sequence>
<feature type="transmembrane region" description="Helical" evidence="2">
    <location>
        <begin position="106"/>
        <end position="123"/>
    </location>
</feature>
<organism evidence="3 4">
    <name type="scientific">Corynebacterium kroppenstedtii</name>
    <dbReference type="NCBI Taxonomy" id="161879"/>
    <lineage>
        <taxon>Bacteria</taxon>
        <taxon>Bacillati</taxon>
        <taxon>Actinomycetota</taxon>
        <taxon>Actinomycetes</taxon>
        <taxon>Mycobacteriales</taxon>
        <taxon>Corynebacteriaceae</taxon>
        <taxon>Corynebacterium</taxon>
    </lineage>
</organism>
<evidence type="ECO:0000313" key="4">
    <source>
        <dbReference type="Proteomes" id="UP000249432"/>
    </source>
</evidence>
<gene>
    <name evidence="3" type="ORF">DI525_02570</name>
</gene>
<accession>A0A2W5T035</accession>
<keyword evidence="2" id="KW-1133">Transmembrane helix</keyword>
<keyword evidence="2" id="KW-0812">Transmembrane</keyword>
<dbReference type="AlphaFoldDB" id="A0A2W5T035"/>
<dbReference type="Proteomes" id="UP000249432">
    <property type="component" value="Unassembled WGS sequence"/>
</dbReference>
<feature type="region of interest" description="Disordered" evidence="1">
    <location>
        <begin position="1"/>
        <end position="38"/>
    </location>
</feature>
<reference evidence="3 4" key="1">
    <citation type="submission" date="2017-08" db="EMBL/GenBank/DDBJ databases">
        <title>Infants hospitalized years apart are colonized by the same room-sourced microbial strains.</title>
        <authorList>
            <person name="Brooks B."/>
            <person name="Olm M.R."/>
            <person name="Firek B.A."/>
            <person name="Baker R."/>
            <person name="Thomas B.C."/>
            <person name="Morowitz M.J."/>
            <person name="Banfield J.F."/>
        </authorList>
    </citation>
    <scope>NUCLEOTIDE SEQUENCE [LARGE SCALE GENOMIC DNA]</scope>
    <source>
        <strain evidence="3">S2_003_000_R1_3</strain>
    </source>
</reference>
<dbReference type="EMBL" id="QFRA01000003">
    <property type="protein sequence ID" value="PZR06193.1"/>
    <property type="molecule type" value="Genomic_DNA"/>
</dbReference>
<evidence type="ECO:0000256" key="2">
    <source>
        <dbReference type="SAM" id="Phobius"/>
    </source>
</evidence>
<protein>
    <recommendedName>
        <fullName evidence="5">DUF3017 domain-containing protein</fullName>
    </recommendedName>
</protein>
<dbReference type="RefSeq" id="WP_303734236.1">
    <property type="nucleotide sequence ID" value="NZ_CAKZHK010000007.1"/>
</dbReference>
<evidence type="ECO:0000313" key="3">
    <source>
        <dbReference type="EMBL" id="PZR06193.1"/>
    </source>
</evidence>
<evidence type="ECO:0008006" key="5">
    <source>
        <dbReference type="Google" id="ProtNLM"/>
    </source>
</evidence>
<dbReference type="Pfam" id="PF11222">
    <property type="entry name" value="DUF3017"/>
    <property type="match status" value="1"/>
</dbReference>
<dbReference type="InterPro" id="IPR021385">
    <property type="entry name" value="DUF3017"/>
</dbReference>
<evidence type="ECO:0000256" key="1">
    <source>
        <dbReference type="SAM" id="MobiDB-lite"/>
    </source>
</evidence>
<feature type="compositionally biased region" description="Basic and acidic residues" evidence="1">
    <location>
        <begin position="22"/>
        <end position="38"/>
    </location>
</feature>
<proteinExistence type="predicted"/>
<comment type="caution">
    <text evidence="3">The sequence shown here is derived from an EMBL/GenBank/DDBJ whole genome shotgun (WGS) entry which is preliminary data.</text>
</comment>
<keyword evidence="2" id="KW-0472">Membrane</keyword>
<name>A0A2W5T035_9CORY</name>
<feature type="transmembrane region" description="Helical" evidence="2">
    <location>
        <begin position="45"/>
        <end position="67"/>
    </location>
</feature>